<dbReference type="EMBL" id="JACHMH010000001">
    <property type="protein sequence ID" value="MBB4679197.1"/>
    <property type="molecule type" value="Genomic_DNA"/>
</dbReference>
<keyword evidence="2" id="KW-0808">Transferase</keyword>
<dbReference type="RefSeq" id="WP_185004972.1">
    <property type="nucleotide sequence ID" value="NZ_BAAAUI010000025.1"/>
</dbReference>
<gene>
    <name evidence="2" type="ORF">HNR67_005315</name>
</gene>
<protein>
    <submittedName>
        <fullName evidence="2">Glucan phosphoethanolaminetransferase (Alkaline phosphatase superfamily)</fullName>
    </submittedName>
</protein>
<keyword evidence="1" id="KW-1133">Transmembrane helix</keyword>
<reference evidence="2 3" key="1">
    <citation type="submission" date="2020-08" db="EMBL/GenBank/DDBJ databases">
        <title>Sequencing the genomes of 1000 actinobacteria strains.</title>
        <authorList>
            <person name="Klenk H.-P."/>
        </authorList>
    </citation>
    <scope>NUCLEOTIDE SEQUENCE [LARGE SCALE GENOMIC DNA]</scope>
    <source>
        <strain evidence="2 3">DSM 44230</strain>
    </source>
</reference>
<evidence type="ECO:0000313" key="2">
    <source>
        <dbReference type="EMBL" id="MBB4679197.1"/>
    </source>
</evidence>
<evidence type="ECO:0000313" key="3">
    <source>
        <dbReference type="Proteomes" id="UP000533598"/>
    </source>
</evidence>
<organism evidence="2 3">
    <name type="scientific">Crossiella cryophila</name>
    <dbReference type="NCBI Taxonomy" id="43355"/>
    <lineage>
        <taxon>Bacteria</taxon>
        <taxon>Bacillati</taxon>
        <taxon>Actinomycetota</taxon>
        <taxon>Actinomycetes</taxon>
        <taxon>Pseudonocardiales</taxon>
        <taxon>Pseudonocardiaceae</taxon>
        <taxon>Crossiella</taxon>
    </lineage>
</organism>
<dbReference type="AlphaFoldDB" id="A0A7W7CDJ0"/>
<dbReference type="GO" id="GO:0016740">
    <property type="term" value="F:transferase activity"/>
    <property type="evidence" value="ECO:0007669"/>
    <property type="project" value="UniProtKB-KW"/>
</dbReference>
<keyword evidence="1" id="KW-0472">Membrane</keyword>
<name>A0A7W7CDJ0_9PSEU</name>
<feature type="transmembrane region" description="Helical" evidence="1">
    <location>
        <begin position="12"/>
        <end position="36"/>
    </location>
</feature>
<evidence type="ECO:0000256" key="1">
    <source>
        <dbReference type="SAM" id="Phobius"/>
    </source>
</evidence>
<feature type="transmembrane region" description="Helical" evidence="1">
    <location>
        <begin position="93"/>
        <end position="118"/>
    </location>
</feature>
<feature type="transmembrane region" description="Helical" evidence="1">
    <location>
        <begin position="48"/>
        <end position="73"/>
    </location>
</feature>
<dbReference type="Proteomes" id="UP000533598">
    <property type="component" value="Unassembled WGS sequence"/>
</dbReference>
<sequence>MDTAVGTPRGLTVARVIMFAQAVATLGVWVVQLLTISTRLDHGQHVSGFAWVVIVANPAIAVLLFLAALRLLAGPDWARPLAVTMQVIGMVTAAITAFTGFYQGVLAIGLAIVVIVLISRHPAD</sequence>
<keyword evidence="1" id="KW-0812">Transmembrane</keyword>
<keyword evidence="3" id="KW-1185">Reference proteome</keyword>
<proteinExistence type="predicted"/>
<comment type="caution">
    <text evidence="2">The sequence shown here is derived from an EMBL/GenBank/DDBJ whole genome shotgun (WGS) entry which is preliminary data.</text>
</comment>
<accession>A0A7W7CDJ0</accession>